<evidence type="ECO:0000256" key="1">
    <source>
        <dbReference type="SAM" id="MobiDB-lite"/>
    </source>
</evidence>
<keyword evidence="2" id="KW-0812">Transmembrane</keyword>
<sequence length="164" mass="16433">MNQAVFVLPPVPERLVLVDVPEPDDAGMPRLPVPVLLLAFAVTTLALAAVAALVVLAATVPPPLAGCNRDGCTTEVATPPLTFAAVVGWPKRSGGLEDGLGVLGSPTSDRGGLSTGSAGDDLMIGTISVEANATSRSNPELTRSCQLDSSSPTTSSGGEGGKSE</sequence>
<organism evidence="3">
    <name type="scientific">Anopheles atroparvus</name>
    <name type="common">European mosquito</name>
    <dbReference type="NCBI Taxonomy" id="41427"/>
    <lineage>
        <taxon>Eukaryota</taxon>
        <taxon>Metazoa</taxon>
        <taxon>Ecdysozoa</taxon>
        <taxon>Arthropoda</taxon>
        <taxon>Hexapoda</taxon>
        <taxon>Insecta</taxon>
        <taxon>Pterygota</taxon>
        <taxon>Neoptera</taxon>
        <taxon>Endopterygota</taxon>
        <taxon>Diptera</taxon>
        <taxon>Nematocera</taxon>
        <taxon>Culicoidea</taxon>
        <taxon>Culicidae</taxon>
        <taxon>Anophelinae</taxon>
        <taxon>Anopheles</taxon>
    </lineage>
</organism>
<keyword evidence="2" id="KW-1133">Transmembrane helix</keyword>
<feature type="compositionally biased region" description="Polar residues" evidence="1">
    <location>
        <begin position="131"/>
        <end position="148"/>
    </location>
</feature>
<reference evidence="3" key="1">
    <citation type="submission" date="2022-08" db="UniProtKB">
        <authorList>
            <consortium name="EnsemblMetazoa"/>
        </authorList>
    </citation>
    <scope>IDENTIFICATION</scope>
    <source>
        <strain evidence="3">EBRO</strain>
    </source>
</reference>
<accession>A0A182INZ4</accession>
<name>A0A182INZ4_ANOAO</name>
<proteinExistence type="predicted"/>
<keyword evidence="2" id="KW-0472">Membrane</keyword>
<evidence type="ECO:0000256" key="2">
    <source>
        <dbReference type="SAM" id="Phobius"/>
    </source>
</evidence>
<dbReference type="EnsemblMetazoa" id="AATE002718-RA">
    <property type="protein sequence ID" value="AATE002718-PA.1"/>
    <property type="gene ID" value="AATE002718"/>
</dbReference>
<feature type="region of interest" description="Disordered" evidence="1">
    <location>
        <begin position="131"/>
        <end position="164"/>
    </location>
</feature>
<evidence type="ECO:0000313" key="3">
    <source>
        <dbReference type="EnsemblMetazoa" id="AATE002718-PA.1"/>
    </source>
</evidence>
<dbReference type="AlphaFoldDB" id="A0A182INZ4"/>
<feature type="transmembrane region" description="Helical" evidence="2">
    <location>
        <begin position="35"/>
        <end position="60"/>
    </location>
</feature>
<dbReference type="VEuPathDB" id="VectorBase:AATE002718"/>
<protein>
    <submittedName>
        <fullName evidence="3">Uncharacterized protein</fullName>
    </submittedName>
</protein>